<keyword evidence="5" id="KW-0663">Pyridoxal phosphate</keyword>
<name>A0A7W7QSM8_9ACTN</name>
<evidence type="ECO:0000256" key="1">
    <source>
        <dbReference type="ARBA" id="ARBA00001933"/>
    </source>
</evidence>
<dbReference type="GO" id="GO:0006520">
    <property type="term" value="P:amino acid metabolic process"/>
    <property type="evidence" value="ECO:0007669"/>
    <property type="project" value="InterPro"/>
</dbReference>
<organism evidence="7 8">
    <name type="scientific">Streptosporangium saharense</name>
    <dbReference type="NCBI Taxonomy" id="1706840"/>
    <lineage>
        <taxon>Bacteria</taxon>
        <taxon>Bacillati</taxon>
        <taxon>Actinomycetota</taxon>
        <taxon>Actinomycetes</taxon>
        <taxon>Streptosporangiales</taxon>
        <taxon>Streptosporangiaceae</taxon>
        <taxon>Streptosporangium</taxon>
    </lineage>
</organism>
<evidence type="ECO:0000313" key="8">
    <source>
        <dbReference type="Proteomes" id="UP000552644"/>
    </source>
</evidence>
<keyword evidence="4" id="KW-0808">Transferase</keyword>
<comment type="cofactor">
    <cofactor evidence="1">
        <name>pyridoxal 5'-phosphate</name>
        <dbReference type="ChEBI" id="CHEBI:597326"/>
    </cofactor>
</comment>
<dbReference type="Gene3D" id="3.90.1150.10">
    <property type="entry name" value="Aspartate Aminotransferase, domain 1"/>
    <property type="match status" value="1"/>
</dbReference>
<evidence type="ECO:0000256" key="3">
    <source>
        <dbReference type="ARBA" id="ARBA00022576"/>
    </source>
</evidence>
<feature type="domain" description="Aminotransferase class I/classII large" evidence="6">
    <location>
        <begin position="84"/>
        <end position="370"/>
    </location>
</feature>
<evidence type="ECO:0000259" key="6">
    <source>
        <dbReference type="Pfam" id="PF00155"/>
    </source>
</evidence>
<dbReference type="AlphaFoldDB" id="A0A7W7QSM8"/>
<dbReference type="InterPro" id="IPR031020">
    <property type="entry name" value="Endura_MppP"/>
</dbReference>
<dbReference type="PANTHER" id="PTHR46383:SF1">
    <property type="entry name" value="ASPARTATE AMINOTRANSFERASE"/>
    <property type="match status" value="1"/>
</dbReference>
<dbReference type="GO" id="GO:0008483">
    <property type="term" value="F:transaminase activity"/>
    <property type="evidence" value="ECO:0007669"/>
    <property type="project" value="UniProtKB-KW"/>
</dbReference>
<sequence>MTEMAQSRAAKTYAGNPENNLTEWEFLALNSELNIADGHARQELTPGQTKIIDELPLLFAEGERRPVEEIERECHRTYFQLLGQHSYPSAPGRVLSCYSSSVAMEILSRALATRMETVALVHPTFDNIADLLRGNSLRLVPLAEDPLHDQDLDERLLASVGCVFVTTPNNPTGKVITQERLRRIAEQCAEHDVVLALDTSFRGFDPRAHYDHYAVLQDAGCRWAVIEDTGKLWPTLDLKLGMLAFSENLALPVEKIYSDILLGVSPMILALARRFAEDAASGGLGELHRFIDGNRELVRAELSGLPGITFPDPDSRVSVERVHLGERPSVEVWNALRERNVYALPCRAFHWDAPDEGANMLRIALARSADPLARSIKALRLVLESL</sequence>
<dbReference type="CDD" id="cd00609">
    <property type="entry name" value="AAT_like"/>
    <property type="match status" value="1"/>
</dbReference>
<dbReference type="InterPro" id="IPR004839">
    <property type="entry name" value="Aminotransferase_I/II_large"/>
</dbReference>
<dbReference type="InterPro" id="IPR050596">
    <property type="entry name" value="AspAT/PAT-like"/>
</dbReference>
<accession>A0A7W7QSM8</accession>
<dbReference type="SUPFAM" id="SSF53383">
    <property type="entry name" value="PLP-dependent transferases"/>
    <property type="match status" value="1"/>
</dbReference>
<dbReference type="EMBL" id="JACHJP010000008">
    <property type="protein sequence ID" value="MBB4918984.1"/>
    <property type="molecule type" value="Genomic_DNA"/>
</dbReference>
<evidence type="ECO:0000256" key="5">
    <source>
        <dbReference type="ARBA" id="ARBA00022898"/>
    </source>
</evidence>
<dbReference type="Proteomes" id="UP000552644">
    <property type="component" value="Unassembled WGS sequence"/>
</dbReference>
<keyword evidence="3" id="KW-0032">Aminotransferase</keyword>
<proteinExistence type="inferred from homology"/>
<dbReference type="NCBIfam" id="TIGR04462">
    <property type="entry name" value="endura_MppP"/>
    <property type="match status" value="1"/>
</dbReference>
<dbReference type="InterPro" id="IPR015424">
    <property type="entry name" value="PyrdxlP-dep_Trfase"/>
</dbReference>
<dbReference type="InterPro" id="IPR015422">
    <property type="entry name" value="PyrdxlP-dep_Trfase_small"/>
</dbReference>
<gene>
    <name evidence="7" type="ORF">FHS44_006120</name>
</gene>
<protein>
    <submittedName>
        <fullName evidence="7">Enduracididine biosynthesis enzyme MppP</fullName>
    </submittedName>
</protein>
<evidence type="ECO:0000256" key="4">
    <source>
        <dbReference type="ARBA" id="ARBA00022679"/>
    </source>
</evidence>
<dbReference type="InterPro" id="IPR015421">
    <property type="entry name" value="PyrdxlP-dep_Trfase_major"/>
</dbReference>
<dbReference type="GO" id="GO:0030170">
    <property type="term" value="F:pyridoxal phosphate binding"/>
    <property type="evidence" value="ECO:0007669"/>
    <property type="project" value="InterPro"/>
</dbReference>
<comment type="caution">
    <text evidence="7">The sequence shown here is derived from an EMBL/GenBank/DDBJ whole genome shotgun (WGS) entry which is preliminary data.</text>
</comment>
<dbReference type="Pfam" id="PF00155">
    <property type="entry name" value="Aminotran_1_2"/>
    <property type="match status" value="1"/>
</dbReference>
<reference evidence="7 8" key="1">
    <citation type="submission" date="2020-08" db="EMBL/GenBank/DDBJ databases">
        <title>Genomic Encyclopedia of Type Strains, Phase III (KMG-III): the genomes of soil and plant-associated and newly described type strains.</title>
        <authorList>
            <person name="Whitman W."/>
        </authorList>
    </citation>
    <scope>NUCLEOTIDE SEQUENCE [LARGE SCALE GENOMIC DNA]</scope>
    <source>
        <strain evidence="7 8">CECT 8840</strain>
    </source>
</reference>
<keyword evidence="8" id="KW-1185">Reference proteome</keyword>
<dbReference type="PANTHER" id="PTHR46383">
    <property type="entry name" value="ASPARTATE AMINOTRANSFERASE"/>
    <property type="match status" value="1"/>
</dbReference>
<comment type="similarity">
    <text evidence="2">Belongs to the class-I pyridoxal-phosphate-dependent aminotransferase family.</text>
</comment>
<dbReference type="Gene3D" id="3.40.640.10">
    <property type="entry name" value="Type I PLP-dependent aspartate aminotransferase-like (Major domain)"/>
    <property type="match status" value="1"/>
</dbReference>
<evidence type="ECO:0000313" key="7">
    <source>
        <dbReference type="EMBL" id="MBB4918984.1"/>
    </source>
</evidence>
<dbReference type="RefSeq" id="WP_221461480.1">
    <property type="nucleotide sequence ID" value="NZ_JACHJP010000008.1"/>
</dbReference>
<evidence type="ECO:0000256" key="2">
    <source>
        <dbReference type="ARBA" id="ARBA00007441"/>
    </source>
</evidence>